<dbReference type="PROSITE" id="PS51257">
    <property type="entry name" value="PROKAR_LIPOPROTEIN"/>
    <property type="match status" value="1"/>
</dbReference>
<comment type="caution">
    <text evidence="3">The sequence shown here is derived from an EMBL/GenBank/DDBJ whole genome shotgun (WGS) entry which is preliminary data.</text>
</comment>
<evidence type="ECO:0000313" key="5">
    <source>
        <dbReference type="Proteomes" id="UP000013858"/>
    </source>
</evidence>
<accession>R2Q7G9</accession>
<gene>
    <name evidence="4" type="ORF">I583_00790</name>
    <name evidence="3" type="ORF">UAW_03107</name>
</gene>
<dbReference type="Proteomes" id="UP000014197">
    <property type="component" value="Unassembled WGS sequence"/>
</dbReference>
<feature type="region of interest" description="Disordered" evidence="1">
    <location>
        <begin position="47"/>
        <end position="66"/>
    </location>
</feature>
<feature type="compositionally biased region" description="Low complexity" evidence="1">
    <location>
        <begin position="47"/>
        <end position="60"/>
    </location>
</feature>
<keyword evidence="2" id="KW-1133">Transmembrane helix</keyword>
<dbReference type="PATRIC" id="fig|1158608.3.peg.3040"/>
<dbReference type="NCBIfam" id="TIGR01167">
    <property type="entry name" value="LPXTG_anchor"/>
    <property type="match status" value="1"/>
</dbReference>
<keyword evidence="2" id="KW-0472">Membrane</keyword>
<dbReference type="eggNOG" id="ENOG5030PGE">
    <property type="taxonomic scope" value="Bacteria"/>
</dbReference>
<keyword evidence="2" id="KW-0812">Transmembrane</keyword>
<evidence type="ECO:0000313" key="3">
    <source>
        <dbReference type="EMBL" id="EOH92442.1"/>
    </source>
</evidence>
<reference evidence="3 5" key="1">
    <citation type="submission" date="2013-02" db="EMBL/GenBank/DDBJ databases">
        <title>The Genome Sequence of Enterococcus haemoperoxidus BAA-382.</title>
        <authorList>
            <consortium name="The Broad Institute Genome Sequencing Platform"/>
            <consortium name="The Broad Institute Genome Sequencing Center for Infectious Disease"/>
            <person name="Earl A.M."/>
            <person name="Gilmore M.S."/>
            <person name="Lebreton F."/>
            <person name="Walker B."/>
            <person name="Young S.K."/>
            <person name="Zeng Q."/>
            <person name="Gargeya S."/>
            <person name="Fitzgerald M."/>
            <person name="Haas B."/>
            <person name="Abouelleil A."/>
            <person name="Alvarado L."/>
            <person name="Arachchi H.M."/>
            <person name="Berlin A.M."/>
            <person name="Chapman S.B."/>
            <person name="Dewar J."/>
            <person name="Goldberg J."/>
            <person name="Griggs A."/>
            <person name="Gujja S."/>
            <person name="Hansen M."/>
            <person name="Howarth C."/>
            <person name="Imamovic A."/>
            <person name="Larimer J."/>
            <person name="McCowan C."/>
            <person name="Murphy C."/>
            <person name="Neiman D."/>
            <person name="Pearson M."/>
            <person name="Priest M."/>
            <person name="Roberts A."/>
            <person name="Saif S."/>
            <person name="Shea T."/>
            <person name="Sisk P."/>
            <person name="Sykes S."/>
            <person name="Wortman J."/>
            <person name="Nusbaum C."/>
            <person name="Birren B."/>
        </authorList>
    </citation>
    <scope>NUCLEOTIDE SEQUENCE [LARGE SCALE GENOMIC DNA]</scope>
    <source>
        <strain evidence="3 5">ATCC BAA-382</strain>
    </source>
</reference>
<dbReference type="EMBL" id="ASVY01000002">
    <property type="protein sequence ID" value="EOT61808.1"/>
    <property type="molecule type" value="Genomic_DNA"/>
</dbReference>
<evidence type="ECO:0000313" key="4">
    <source>
        <dbReference type="EMBL" id="EOT61808.1"/>
    </source>
</evidence>
<dbReference type="Proteomes" id="UP000013858">
    <property type="component" value="Unassembled WGS sequence"/>
</dbReference>
<evidence type="ECO:0000313" key="6">
    <source>
        <dbReference type="Proteomes" id="UP000014197"/>
    </source>
</evidence>
<protein>
    <submittedName>
        <fullName evidence="3">LPXTG-domain-containing protein cell wall anchor domain</fullName>
    </submittedName>
</protein>
<dbReference type="STRING" id="155618.RV06_GL000539"/>
<proteinExistence type="predicted"/>
<organism evidence="3 5">
    <name type="scientific">Enterococcus haemoperoxidus ATCC BAA-382</name>
    <dbReference type="NCBI Taxonomy" id="1158608"/>
    <lineage>
        <taxon>Bacteria</taxon>
        <taxon>Bacillati</taxon>
        <taxon>Bacillota</taxon>
        <taxon>Bacilli</taxon>
        <taxon>Lactobacillales</taxon>
        <taxon>Enterococcaceae</taxon>
        <taxon>Enterococcus</taxon>
    </lineage>
</organism>
<keyword evidence="6" id="KW-1185">Reference proteome</keyword>
<evidence type="ECO:0000256" key="2">
    <source>
        <dbReference type="SAM" id="Phobius"/>
    </source>
</evidence>
<feature type="transmembrane region" description="Helical" evidence="2">
    <location>
        <begin position="76"/>
        <end position="98"/>
    </location>
</feature>
<sequence length="112" mass="11936">MIMKKINISVALVFLVFVGCLFTVKSTSVYGAQAAVQTNGEIVFTTESSQTSSTTSGSSEESIKKPVGKFPSTGELVVRSLSVSGFVLVLIVFAFYLLKRRSATDGKDGQSQ</sequence>
<reference evidence="4 6" key="2">
    <citation type="submission" date="2013-03" db="EMBL/GenBank/DDBJ databases">
        <title>The Genome Sequence of Enterococcus haemoperoxidus BAA-382 (PacBio/Illumina hybrid assembly).</title>
        <authorList>
            <consortium name="The Broad Institute Genomics Platform"/>
            <consortium name="The Broad Institute Genome Sequencing Center for Infectious Disease"/>
            <person name="Earl A."/>
            <person name="Russ C."/>
            <person name="Gilmore M."/>
            <person name="Surin D."/>
            <person name="Walker B."/>
            <person name="Young S."/>
            <person name="Zeng Q."/>
            <person name="Gargeya S."/>
            <person name="Fitzgerald M."/>
            <person name="Haas B."/>
            <person name="Abouelleil A."/>
            <person name="Allen A.W."/>
            <person name="Alvarado L."/>
            <person name="Arachchi H.M."/>
            <person name="Berlin A.M."/>
            <person name="Chapman S.B."/>
            <person name="Gainer-Dewar J."/>
            <person name="Goldberg J."/>
            <person name="Griggs A."/>
            <person name="Gujja S."/>
            <person name="Hansen M."/>
            <person name="Howarth C."/>
            <person name="Imamovic A."/>
            <person name="Ireland A."/>
            <person name="Larimer J."/>
            <person name="McCowan C."/>
            <person name="Murphy C."/>
            <person name="Pearson M."/>
            <person name="Poon T.W."/>
            <person name="Priest M."/>
            <person name="Roberts A."/>
            <person name="Saif S."/>
            <person name="Shea T."/>
            <person name="Sisk P."/>
            <person name="Sykes S."/>
            <person name="Wortman J."/>
            <person name="Nusbaum C."/>
            <person name="Birren B."/>
        </authorList>
    </citation>
    <scope>NUCLEOTIDE SEQUENCE [LARGE SCALE GENOMIC DNA]</scope>
    <source>
        <strain evidence="4 6">ATCC BAA-382</strain>
    </source>
</reference>
<dbReference type="AlphaFoldDB" id="R2Q7G9"/>
<evidence type="ECO:0000256" key="1">
    <source>
        <dbReference type="SAM" id="MobiDB-lite"/>
    </source>
</evidence>
<name>R2Q7G9_9ENTE</name>
<dbReference type="EMBL" id="AJAR01000030">
    <property type="protein sequence ID" value="EOH92442.1"/>
    <property type="molecule type" value="Genomic_DNA"/>
</dbReference>